<dbReference type="EMBL" id="CM001881">
    <property type="protein sequence ID" value="EOY23734.1"/>
    <property type="molecule type" value="Genomic_DNA"/>
</dbReference>
<proteinExistence type="predicted"/>
<keyword evidence="3 12" id="KW-0812">Transmembrane</keyword>
<evidence type="ECO:0000256" key="2">
    <source>
        <dbReference type="ARBA" id="ARBA00004167"/>
    </source>
</evidence>
<dbReference type="GO" id="GO:0016020">
    <property type="term" value="C:membrane"/>
    <property type="evidence" value="ECO:0007669"/>
    <property type="project" value="UniProtKB-SubCell"/>
</dbReference>
<evidence type="ECO:0000256" key="10">
    <source>
        <dbReference type="ARBA" id="ARBA00023242"/>
    </source>
</evidence>
<feature type="compositionally biased region" description="Polar residues" evidence="11">
    <location>
        <begin position="332"/>
        <end position="343"/>
    </location>
</feature>
<dbReference type="eggNOG" id="ENOG502QS98">
    <property type="taxonomic scope" value="Eukaryota"/>
</dbReference>
<dbReference type="Proteomes" id="UP000026915">
    <property type="component" value="Chromosome 3"/>
</dbReference>
<evidence type="ECO:0000256" key="7">
    <source>
        <dbReference type="ARBA" id="ARBA00023136"/>
    </source>
</evidence>
<evidence type="ECO:0000256" key="3">
    <source>
        <dbReference type="ARBA" id="ARBA00022692"/>
    </source>
</evidence>
<dbReference type="GO" id="GO:0006355">
    <property type="term" value="P:regulation of DNA-templated transcription"/>
    <property type="evidence" value="ECO:0007669"/>
    <property type="project" value="InterPro"/>
</dbReference>
<dbReference type="PANTHER" id="PTHR31744:SF216">
    <property type="entry name" value="NAC TRANSCRIPTION FACTOR"/>
    <property type="match status" value="1"/>
</dbReference>
<keyword evidence="15" id="KW-1185">Reference proteome</keyword>
<comment type="subcellular location">
    <subcellularLocation>
        <location evidence="2">Membrane</location>
        <topology evidence="2">Single-pass membrane protein</topology>
    </subcellularLocation>
    <subcellularLocation>
        <location evidence="1">Nucleus</location>
    </subcellularLocation>
</comment>
<evidence type="ECO:0000256" key="5">
    <source>
        <dbReference type="ARBA" id="ARBA00023015"/>
    </source>
</evidence>
<dbReference type="FunFam" id="2.170.150.80:FF:000002">
    <property type="entry name" value="Nac domain-containing protein 86"/>
    <property type="match status" value="1"/>
</dbReference>
<feature type="transmembrane region" description="Helical" evidence="12">
    <location>
        <begin position="553"/>
        <end position="573"/>
    </location>
</feature>
<evidence type="ECO:0000256" key="12">
    <source>
        <dbReference type="SAM" id="Phobius"/>
    </source>
</evidence>
<keyword evidence="9" id="KW-0804">Transcription</keyword>
<dbReference type="Pfam" id="PF02365">
    <property type="entry name" value="NAM"/>
    <property type="match status" value="1"/>
</dbReference>
<feature type="domain" description="NAC" evidence="13">
    <location>
        <begin position="9"/>
        <end position="160"/>
    </location>
</feature>
<evidence type="ECO:0000256" key="9">
    <source>
        <dbReference type="ARBA" id="ARBA00023163"/>
    </source>
</evidence>
<evidence type="ECO:0000256" key="11">
    <source>
        <dbReference type="SAM" id="MobiDB-lite"/>
    </source>
</evidence>
<dbReference type="SUPFAM" id="SSF101941">
    <property type="entry name" value="NAC domain"/>
    <property type="match status" value="1"/>
</dbReference>
<dbReference type="GO" id="GO:0005634">
    <property type="term" value="C:nucleus"/>
    <property type="evidence" value="ECO:0007669"/>
    <property type="project" value="UniProtKB-SubCell"/>
</dbReference>
<keyword evidence="8" id="KW-0010">Activator</keyword>
<keyword evidence="7 12" id="KW-0472">Membrane</keyword>
<keyword evidence="5" id="KW-0805">Transcription regulation</keyword>
<dbReference type="STRING" id="3641.A0A061G9N7"/>
<dbReference type="FunCoup" id="A0A061G9N7">
    <property type="interactions" value="155"/>
</dbReference>
<keyword evidence="6" id="KW-0238">DNA-binding</keyword>
<dbReference type="InParanoid" id="A0A061G9N7"/>
<evidence type="ECO:0000259" key="13">
    <source>
        <dbReference type="PROSITE" id="PS51005"/>
    </source>
</evidence>
<evidence type="ECO:0000256" key="4">
    <source>
        <dbReference type="ARBA" id="ARBA00022989"/>
    </source>
</evidence>
<organism evidence="14 15">
    <name type="scientific">Theobroma cacao</name>
    <name type="common">Cacao</name>
    <name type="synonym">Cocoa</name>
    <dbReference type="NCBI Taxonomy" id="3641"/>
    <lineage>
        <taxon>Eukaryota</taxon>
        <taxon>Viridiplantae</taxon>
        <taxon>Streptophyta</taxon>
        <taxon>Embryophyta</taxon>
        <taxon>Tracheophyta</taxon>
        <taxon>Spermatophyta</taxon>
        <taxon>Magnoliopsida</taxon>
        <taxon>eudicotyledons</taxon>
        <taxon>Gunneridae</taxon>
        <taxon>Pentapetalae</taxon>
        <taxon>rosids</taxon>
        <taxon>malvids</taxon>
        <taxon>Malvales</taxon>
        <taxon>Malvaceae</taxon>
        <taxon>Byttnerioideae</taxon>
        <taxon>Theobroma</taxon>
    </lineage>
</organism>
<keyword evidence="4 12" id="KW-1133">Transmembrane helix</keyword>
<dbReference type="AlphaFoldDB" id="A0A061G9N7"/>
<evidence type="ECO:0000313" key="15">
    <source>
        <dbReference type="Proteomes" id="UP000026915"/>
    </source>
</evidence>
<dbReference type="PROSITE" id="PS51005">
    <property type="entry name" value="NAC"/>
    <property type="match status" value="1"/>
</dbReference>
<evidence type="ECO:0000256" key="8">
    <source>
        <dbReference type="ARBA" id="ARBA00023159"/>
    </source>
</evidence>
<dbReference type="GO" id="GO:0000976">
    <property type="term" value="F:transcription cis-regulatory region binding"/>
    <property type="evidence" value="ECO:0007669"/>
    <property type="project" value="UniProtKB-ARBA"/>
</dbReference>
<evidence type="ECO:0000313" key="14">
    <source>
        <dbReference type="EMBL" id="EOY23734.1"/>
    </source>
</evidence>
<name>A0A061G9N7_THECC</name>
<dbReference type="OMA" id="TRTHWVI"/>
<keyword evidence="10" id="KW-0539">Nucleus</keyword>
<dbReference type="PANTHER" id="PTHR31744">
    <property type="entry name" value="PROTEIN CUP-SHAPED COTYLEDON 2-RELATED"/>
    <property type="match status" value="1"/>
</dbReference>
<evidence type="ECO:0000256" key="1">
    <source>
        <dbReference type="ARBA" id="ARBA00004123"/>
    </source>
</evidence>
<reference evidence="14 15" key="1">
    <citation type="journal article" date="2013" name="Genome Biol.">
        <title>The genome sequence of the most widely cultivated cacao type and its use to identify candidate genes regulating pod color.</title>
        <authorList>
            <person name="Motamayor J.C."/>
            <person name="Mockaitis K."/>
            <person name="Schmutz J."/>
            <person name="Haiminen N."/>
            <person name="Iii D.L."/>
            <person name="Cornejo O."/>
            <person name="Findley S.D."/>
            <person name="Zheng P."/>
            <person name="Utro F."/>
            <person name="Royaert S."/>
            <person name="Saski C."/>
            <person name="Jenkins J."/>
            <person name="Podicheti R."/>
            <person name="Zhao M."/>
            <person name="Scheffler B.E."/>
            <person name="Stack J.C."/>
            <person name="Feltus F.A."/>
            <person name="Mustiga G.M."/>
            <person name="Amores F."/>
            <person name="Phillips W."/>
            <person name="Marelli J.P."/>
            <person name="May G.D."/>
            <person name="Shapiro H."/>
            <person name="Ma J."/>
            <person name="Bustamante C.D."/>
            <person name="Schnell R.J."/>
            <person name="Main D."/>
            <person name="Gilbert D."/>
            <person name="Parida L."/>
            <person name="Kuhn D.N."/>
        </authorList>
    </citation>
    <scope>NUCLEOTIDE SEQUENCE [LARGE SCALE GENOMIC DNA]</scope>
    <source>
        <strain evidence="15">cv. Matina 1-6</strain>
    </source>
</reference>
<dbReference type="InterPro" id="IPR003441">
    <property type="entry name" value="NAC-dom"/>
</dbReference>
<gene>
    <name evidence="14" type="ORF">TCM_015535</name>
</gene>
<protein>
    <submittedName>
        <fullName evidence="14">NAC domain class transcription factor, putative isoform 1</fullName>
    </submittedName>
</protein>
<dbReference type="Gene3D" id="2.170.150.80">
    <property type="entry name" value="NAC domain"/>
    <property type="match status" value="1"/>
</dbReference>
<evidence type="ECO:0000256" key="6">
    <source>
        <dbReference type="ARBA" id="ARBA00023125"/>
    </source>
</evidence>
<sequence>MAALSLNSLPVGFRFRPTDEELIDFYLRSKINGNRTDEVGVIREIDVCKWEPWDLPDLSAIATRDPEWFFFCPLDRKYPNGNRLNRATEAGYWKATGKDRKIKSGSSLIGMKKTLVFYTGRAPRGKRTNWVMHEYRTTLDELDGTKPGQNAFVICRLFKKDDETIEDINGDEVDPALLTPAEDMQSELVVPQDSPVVEGEAEKLPVSSETYPVGLPNEVIFNAVAPILECNSIDYKAYGVTGQVADIAPAEVDPIVEALSQFYDPMPDSLYCKLFSPLHSQIEAEQAPWMFNHVGNSFSGVVIEHGTNENDADISDFLNDILKNPDECCSDDSGSQKNSTIESETPRAMAIGKDGSGSESDAEVAQVLLGTETANRGGAPLEIKATAQDCTILNPKQDVNFSGTGPFFNVLNSNGELSNTTCNVDNAITGIRIRSRTARSQPDTENSMTQGNAPRRIRLQCQFQVGPLYCGNAMNDWSSEEKEDNSKPVFKEEVKVVEEDITVGGTMDEPQEISLSGSSKNSILRSKSIVSVCKEIQSRCLKKFSARSSHKRFAVIFRVAVMSILFIILVSSLNVL</sequence>
<accession>A0A061G9N7</accession>
<dbReference type="InterPro" id="IPR036093">
    <property type="entry name" value="NAC_dom_sf"/>
</dbReference>
<dbReference type="Gramene" id="EOY23734">
    <property type="protein sequence ID" value="EOY23734"/>
    <property type="gene ID" value="TCM_015535"/>
</dbReference>
<feature type="region of interest" description="Disordered" evidence="11">
    <location>
        <begin position="328"/>
        <end position="347"/>
    </location>
</feature>